<accession>A0A644TI20</accession>
<dbReference type="GO" id="GO:0008448">
    <property type="term" value="F:N-acetylglucosamine-6-phosphate deacetylase activity"/>
    <property type="evidence" value="ECO:0007669"/>
    <property type="project" value="UniProtKB-EC"/>
</dbReference>
<evidence type="ECO:0000256" key="2">
    <source>
        <dbReference type="ARBA" id="ARBA00022801"/>
    </source>
</evidence>
<dbReference type="GO" id="GO:0046872">
    <property type="term" value="F:metal ion binding"/>
    <property type="evidence" value="ECO:0007669"/>
    <property type="project" value="UniProtKB-KW"/>
</dbReference>
<proteinExistence type="predicted"/>
<evidence type="ECO:0000256" key="1">
    <source>
        <dbReference type="ARBA" id="ARBA00022723"/>
    </source>
</evidence>
<feature type="domain" description="Amidohydrolase-related" evidence="3">
    <location>
        <begin position="46"/>
        <end position="384"/>
    </location>
</feature>
<organism evidence="4">
    <name type="scientific">bioreactor metagenome</name>
    <dbReference type="NCBI Taxonomy" id="1076179"/>
    <lineage>
        <taxon>unclassified sequences</taxon>
        <taxon>metagenomes</taxon>
        <taxon>ecological metagenomes</taxon>
    </lineage>
</organism>
<protein>
    <submittedName>
        <fullName evidence="4">N-acetylglucosamine-6-phosphate deacetylase</fullName>
        <ecNumber evidence="4">3.5.1.25</ecNumber>
    </submittedName>
</protein>
<dbReference type="EC" id="3.5.1.25" evidence="4"/>
<comment type="caution">
    <text evidence="4">The sequence shown here is derived from an EMBL/GenBank/DDBJ whole genome shotgun (WGS) entry which is preliminary data.</text>
</comment>
<sequence>MRLQGIDPATGSPLEVSTSSGAIARIESPPGGVGAPDDDLPYLCHGFLDMQVNGFRGDDYSEGKLDSVRIRRLVEGLASAGVTQHIPTIVTRPKAQILDNLRAIAKARRDSRTIASAIPGVHIEGPFISGEDGPRGAHDPRYVRDPDYDEFLEWQEAAEGLIKIVTLAPERRGALEFIRKVATGGCVVAIGHSAASPEIIREAISAGCSLSTHLGNGSHATLPRLRNYLWEQLAADELSAGIIADGFHVPPSVLKVFARAKGLDKLVLVSDIAAPAGLEPGRLRWGNLEVELFPNGHIGLAGTSFLAGAGHLLDWDIPTFMRSTEASLAETIALCTKNPARILSLGEQFDVLSPGAPADMVLFRLGKTGEPLAIKKTVIAGETVYENTSTEQ</sequence>
<dbReference type="GO" id="GO:0006046">
    <property type="term" value="P:N-acetylglucosamine catabolic process"/>
    <property type="evidence" value="ECO:0007669"/>
    <property type="project" value="TreeGrafter"/>
</dbReference>
<dbReference type="Pfam" id="PF01979">
    <property type="entry name" value="Amidohydro_1"/>
    <property type="match status" value="1"/>
</dbReference>
<dbReference type="InterPro" id="IPR006680">
    <property type="entry name" value="Amidohydro-rel"/>
</dbReference>
<dbReference type="Gene3D" id="3.20.20.140">
    <property type="entry name" value="Metal-dependent hydrolases"/>
    <property type="match status" value="1"/>
</dbReference>
<dbReference type="InterPro" id="IPR003764">
    <property type="entry name" value="GlcNAc_6-P_deAcase"/>
</dbReference>
<dbReference type="AlphaFoldDB" id="A0A644TI20"/>
<reference evidence="4" key="1">
    <citation type="submission" date="2019-08" db="EMBL/GenBank/DDBJ databases">
        <authorList>
            <person name="Kucharzyk K."/>
            <person name="Murdoch R.W."/>
            <person name="Higgins S."/>
            <person name="Loffler F."/>
        </authorList>
    </citation>
    <scope>NUCLEOTIDE SEQUENCE</scope>
</reference>
<evidence type="ECO:0000313" key="4">
    <source>
        <dbReference type="EMBL" id="MPL66563.1"/>
    </source>
</evidence>
<keyword evidence="2 4" id="KW-0378">Hydrolase</keyword>
<dbReference type="PIRSF" id="PIRSF038994">
    <property type="entry name" value="NagA"/>
    <property type="match status" value="1"/>
</dbReference>
<keyword evidence="1" id="KW-0479">Metal-binding</keyword>
<dbReference type="PANTHER" id="PTHR11113">
    <property type="entry name" value="N-ACETYLGLUCOSAMINE-6-PHOSPHATE DEACETYLASE"/>
    <property type="match status" value="1"/>
</dbReference>
<gene>
    <name evidence="4" type="primary">nagA_3</name>
    <name evidence="4" type="ORF">SDC9_12247</name>
</gene>
<evidence type="ECO:0000259" key="3">
    <source>
        <dbReference type="Pfam" id="PF01979"/>
    </source>
</evidence>
<dbReference type="InterPro" id="IPR032466">
    <property type="entry name" value="Metal_Hydrolase"/>
</dbReference>
<dbReference type="PANTHER" id="PTHR11113:SF14">
    <property type="entry name" value="N-ACETYLGLUCOSAMINE-6-PHOSPHATE DEACETYLASE"/>
    <property type="match status" value="1"/>
</dbReference>
<dbReference type="EMBL" id="VSSQ01000032">
    <property type="protein sequence ID" value="MPL66563.1"/>
    <property type="molecule type" value="Genomic_DNA"/>
</dbReference>
<dbReference type="SUPFAM" id="SSF51556">
    <property type="entry name" value="Metallo-dependent hydrolases"/>
    <property type="match status" value="1"/>
</dbReference>
<name>A0A644TI20_9ZZZZ</name>